<dbReference type="InterPro" id="IPR023214">
    <property type="entry name" value="HAD_sf"/>
</dbReference>
<dbReference type="Gene3D" id="1.20.1440.100">
    <property type="entry name" value="SG protein - dephosphorylation function"/>
    <property type="match status" value="1"/>
</dbReference>
<dbReference type="OrthoDB" id="9794212at2"/>
<keyword evidence="2" id="KW-1185">Reference proteome</keyword>
<protein>
    <submittedName>
        <fullName evidence="1">HAD superfamily hydrolase (TIGR01490 family)</fullName>
    </submittedName>
</protein>
<dbReference type="PANTHER" id="PTHR43344">
    <property type="entry name" value="PHOSPHOSERINE PHOSPHATASE"/>
    <property type="match status" value="1"/>
</dbReference>
<dbReference type="NCBIfam" id="TIGR01490">
    <property type="entry name" value="HAD-SF-IB-hyp1"/>
    <property type="match status" value="1"/>
</dbReference>
<accession>A0A2U1F316</accession>
<dbReference type="PANTHER" id="PTHR43344:SF14">
    <property type="entry name" value="HAD-IB FAMILY HYDROLASE"/>
    <property type="match status" value="1"/>
</dbReference>
<proteinExistence type="predicted"/>
<dbReference type="Pfam" id="PF12710">
    <property type="entry name" value="HAD"/>
    <property type="match status" value="1"/>
</dbReference>
<dbReference type="InterPro" id="IPR036412">
    <property type="entry name" value="HAD-like_sf"/>
</dbReference>
<evidence type="ECO:0000313" key="2">
    <source>
        <dbReference type="Proteomes" id="UP000245462"/>
    </source>
</evidence>
<name>A0A2U1F316_9PORP</name>
<dbReference type="RefSeq" id="WP_116680029.1">
    <property type="nucleotide sequence ID" value="NZ_JBGYVJ010000141.1"/>
</dbReference>
<comment type="caution">
    <text evidence="1">The sequence shown here is derived from an EMBL/GenBank/DDBJ whole genome shotgun (WGS) entry which is preliminary data.</text>
</comment>
<dbReference type="Proteomes" id="UP000245462">
    <property type="component" value="Unassembled WGS sequence"/>
</dbReference>
<dbReference type="GO" id="GO:0036424">
    <property type="term" value="F:L-phosphoserine phosphatase activity"/>
    <property type="evidence" value="ECO:0007669"/>
    <property type="project" value="TreeGrafter"/>
</dbReference>
<organism evidence="1 2">
    <name type="scientific">Porphyromonas loveana</name>
    <dbReference type="NCBI Taxonomy" id="1884669"/>
    <lineage>
        <taxon>Bacteria</taxon>
        <taxon>Pseudomonadati</taxon>
        <taxon>Bacteroidota</taxon>
        <taxon>Bacteroidia</taxon>
        <taxon>Bacteroidales</taxon>
        <taxon>Porphyromonadaceae</taxon>
        <taxon>Porphyromonas</taxon>
    </lineage>
</organism>
<dbReference type="Gene3D" id="3.40.50.1000">
    <property type="entry name" value="HAD superfamily/HAD-like"/>
    <property type="match status" value="1"/>
</dbReference>
<dbReference type="GeneID" id="94551492"/>
<dbReference type="InterPro" id="IPR006385">
    <property type="entry name" value="HAD_hydro_SerB1"/>
</dbReference>
<dbReference type="GO" id="GO:0000287">
    <property type="term" value="F:magnesium ion binding"/>
    <property type="evidence" value="ECO:0007669"/>
    <property type="project" value="TreeGrafter"/>
</dbReference>
<dbReference type="EMBL" id="QEKY01000022">
    <property type="protein sequence ID" value="PVZ06430.1"/>
    <property type="molecule type" value="Genomic_DNA"/>
</dbReference>
<dbReference type="InterPro" id="IPR050582">
    <property type="entry name" value="HAD-like_SerB"/>
</dbReference>
<dbReference type="SUPFAM" id="SSF56784">
    <property type="entry name" value="HAD-like"/>
    <property type="match status" value="1"/>
</dbReference>
<dbReference type="GO" id="GO:0006564">
    <property type="term" value="P:L-serine biosynthetic process"/>
    <property type="evidence" value="ECO:0007669"/>
    <property type="project" value="TreeGrafter"/>
</dbReference>
<evidence type="ECO:0000313" key="1">
    <source>
        <dbReference type="EMBL" id="PVZ06430.1"/>
    </source>
</evidence>
<sequence length="202" mass="23199">MSDRAIAIFDFDGTLTRTDTLLHFLRLSQPRARYLLLLPFYLTMWLCFKLRLASAESTKAAILSTVTKGKTTNEIDQLSLRFVPVINSLLRSEALDRLEWHRRQGHQLVLLTASLQSAVEAWGERMRFDLIIGTQAEVKGDQLTGRFVGKNCKGEEKVRRLSQALPHWQEVTSYGYGDSPSDRPLLDRCTHAYYRHFPTVKD</sequence>
<reference evidence="1 2" key="1">
    <citation type="submission" date="2018-04" db="EMBL/GenBank/DDBJ databases">
        <title>Genomic Encyclopedia of Type Strains, Phase IV (KMG-IV): sequencing the most valuable type-strain genomes for metagenomic binning, comparative biology and taxonomic classification.</title>
        <authorList>
            <person name="Goeker M."/>
        </authorList>
    </citation>
    <scope>NUCLEOTIDE SEQUENCE [LARGE SCALE GENOMIC DNA]</scope>
    <source>
        <strain evidence="1 2">DSM 28520</strain>
    </source>
</reference>
<keyword evidence="1" id="KW-0378">Hydrolase</keyword>
<gene>
    <name evidence="1" type="ORF">C7382_12212</name>
</gene>
<dbReference type="NCBIfam" id="TIGR01488">
    <property type="entry name" value="HAD-SF-IB"/>
    <property type="match status" value="1"/>
</dbReference>
<dbReference type="GO" id="GO:0005737">
    <property type="term" value="C:cytoplasm"/>
    <property type="evidence" value="ECO:0007669"/>
    <property type="project" value="TreeGrafter"/>
</dbReference>
<dbReference type="AlphaFoldDB" id="A0A2U1F316"/>